<comment type="caution">
    <text evidence="11">The sequence shown here is derived from an EMBL/GenBank/DDBJ whole genome shotgun (WGS) entry which is preliminary data.</text>
</comment>
<dbReference type="PROSITE" id="PS51918">
    <property type="entry name" value="RADICAL_SAM"/>
    <property type="match status" value="1"/>
</dbReference>
<dbReference type="PROSITE" id="PS00198">
    <property type="entry name" value="4FE4S_FER_1"/>
    <property type="match status" value="1"/>
</dbReference>
<feature type="domain" description="4Fe-4S ferredoxin-type" evidence="9">
    <location>
        <begin position="75"/>
        <end position="103"/>
    </location>
</feature>
<keyword evidence="4" id="KW-0949">S-adenosyl-L-methionine</keyword>
<evidence type="ECO:0000256" key="2">
    <source>
        <dbReference type="ARBA" id="ARBA00009777"/>
    </source>
</evidence>
<proteinExistence type="inferred from homology"/>
<dbReference type="InterPro" id="IPR017896">
    <property type="entry name" value="4Fe4S_Fe-S-bd"/>
</dbReference>
<gene>
    <name evidence="11" type="ORF">PQJ61_13330</name>
</gene>
<name>A0AAJ1IEC7_9SPIO</name>
<evidence type="ECO:0000256" key="6">
    <source>
        <dbReference type="ARBA" id="ARBA00023002"/>
    </source>
</evidence>
<dbReference type="PROSITE" id="PS51379">
    <property type="entry name" value="4FE4S_FER_2"/>
    <property type="match status" value="2"/>
</dbReference>
<dbReference type="PANTHER" id="PTHR30352">
    <property type="entry name" value="PYRUVATE FORMATE-LYASE-ACTIVATING ENZYME"/>
    <property type="match status" value="1"/>
</dbReference>
<dbReference type="PROSITE" id="PS01087">
    <property type="entry name" value="RADICAL_ACTIVATING"/>
    <property type="match status" value="1"/>
</dbReference>
<evidence type="ECO:0000256" key="5">
    <source>
        <dbReference type="ARBA" id="ARBA00022723"/>
    </source>
</evidence>
<dbReference type="SFLD" id="SFLDG01066">
    <property type="entry name" value="organic_radical-activating_enz"/>
    <property type="match status" value="1"/>
</dbReference>
<dbReference type="InterPro" id="IPR017900">
    <property type="entry name" value="4Fe4S_Fe_S_CS"/>
</dbReference>
<dbReference type="SFLD" id="SFLDG01118">
    <property type="entry name" value="activating_enzymes__group_2"/>
    <property type="match status" value="1"/>
</dbReference>
<dbReference type="Pfam" id="PF00037">
    <property type="entry name" value="Fer4"/>
    <property type="match status" value="2"/>
</dbReference>
<keyword evidence="8" id="KW-0411">Iron-sulfur</keyword>
<dbReference type="GO" id="GO:0046872">
    <property type="term" value="F:metal ion binding"/>
    <property type="evidence" value="ECO:0007669"/>
    <property type="project" value="UniProtKB-KW"/>
</dbReference>
<evidence type="ECO:0000259" key="9">
    <source>
        <dbReference type="PROSITE" id="PS51379"/>
    </source>
</evidence>
<dbReference type="Gene3D" id="3.80.30.10">
    <property type="entry name" value="pyruvate-formate lyase- activating enzyme"/>
    <property type="match status" value="1"/>
</dbReference>
<evidence type="ECO:0000256" key="4">
    <source>
        <dbReference type="ARBA" id="ARBA00022691"/>
    </source>
</evidence>
<organism evidence="11 12">
    <name type="scientific">Candidatus Thalassospirochaeta sargassi</name>
    <dbReference type="NCBI Taxonomy" id="3119039"/>
    <lineage>
        <taxon>Bacteria</taxon>
        <taxon>Pseudomonadati</taxon>
        <taxon>Spirochaetota</taxon>
        <taxon>Spirochaetia</taxon>
        <taxon>Spirochaetales</taxon>
        <taxon>Spirochaetaceae</taxon>
        <taxon>Candidatus Thalassospirochaeta</taxon>
    </lineage>
</organism>
<keyword evidence="5" id="KW-0479">Metal-binding</keyword>
<evidence type="ECO:0000256" key="1">
    <source>
        <dbReference type="ARBA" id="ARBA00001966"/>
    </source>
</evidence>
<evidence type="ECO:0000256" key="8">
    <source>
        <dbReference type="ARBA" id="ARBA00023014"/>
    </source>
</evidence>
<feature type="domain" description="Radical SAM core" evidence="10">
    <location>
        <begin position="14"/>
        <end position="295"/>
    </location>
</feature>
<dbReference type="InterPro" id="IPR034457">
    <property type="entry name" value="Organic_radical-activating"/>
</dbReference>
<comment type="similarity">
    <text evidence="2">Belongs to the organic radical-activating enzymes family.</text>
</comment>
<evidence type="ECO:0000256" key="3">
    <source>
        <dbReference type="ARBA" id="ARBA00022485"/>
    </source>
</evidence>
<keyword evidence="6" id="KW-0560">Oxidoreductase</keyword>
<dbReference type="SUPFAM" id="SSF54862">
    <property type="entry name" value="4Fe-4S ferredoxins"/>
    <property type="match status" value="1"/>
</dbReference>
<dbReference type="InterPro" id="IPR058240">
    <property type="entry name" value="rSAM_sf"/>
</dbReference>
<dbReference type="InterPro" id="IPR012839">
    <property type="entry name" value="Organic_radical_activase"/>
</dbReference>
<sequence>MKGIIFNIQRFSTKDGPGIRTTVFLKGCNVNCAWCHNPESIDGNQMLRFDSKLCISCGRCAVACPSGATEMVDGRRVYYLDKCTLCGDCVSACGADALEIVGENYTAEELYNIIIKDEDFYKESGGGVTFSGGEPLLQQEFLIEMLRLCKAVGIHTALDTALNIEWDRVEAVLPWVDLVLLDIKGMDSRKHFQNTGVSNELIHKNAVKLAYMGVPIIVRMPVVKELNDSIEELEAAADFMRAWPNLKGVEILPYHSLGVDKSLEYEALEAQKKFKAPDSDFIDKARELFTASGIKIL</sequence>
<dbReference type="InterPro" id="IPR040074">
    <property type="entry name" value="BssD/PflA/YjjW"/>
</dbReference>
<evidence type="ECO:0000313" key="11">
    <source>
        <dbReference type="EMBL" id="MDC7227740.1"/>
    </source>
</evidence>
<evidence type="ECO:0000313" key="12">
    <source>
        <dbReference type="Proteomes" id="UP001221217"/>
    </source>
</evidence>
<dbReference type="Pfam" id="PF04055">
    <property type="entry name" value="Radical_SAM"/>
    <property type="match status" value="1"/>
</dbReference>
<dbReference type="PANTHER" id="PTHR30352:SF4">
    <property type="entry name" value="PYRUVATE FORMATE-LYASE 2-ACTIVATING ENZYME"/>
    <property type="match status" value="1"/>
</dbReference>
<dbReference type="PIRSF" id="PIRSF000371">
    <property type="entry name" value="PFL_act_enz"/>
    <property type="match status" value="1"/>
</dbReference>
<dbReference type="GO" id="GO:0051539">
    <property type="term" value="F:4 iron, 4 sulfur cluster binding"/>
    <property type="evidence" value="ECO:0007669"/>
    <property type="project" value="UniProtKB-KW"/>
</dbReference>
<reference evidence="11 12" key="1">
    <citation type="submission" date="2022-12" db="EMBL/GenBank/DDBJ databases">
        <title>Metagenome assembled genome from gulf of manar.</title>
        <authorList>
            <person name="Kohli P."/>
            <person name="Pk S."/>
            <person name="Venkata Ramana C."/>
            <person name="Sasikala C."/>
        </authorList>
    </citation>
    <scope>NUCLEOTIDE SEQUENCE [LARGE SCALE GENOMIC DNA]</scope>
    <source>
        <strain evidence="11">JB008</strain>
    </source>
</reference>
<dbReference type="Gene3D" id="3.30.70.20">
    <property type="match status" value="2"/>
</dbReference>
<dbReference type="Proteomes" id="UP001221217">
    <property type="component" value="Unassembled WGS sequence"/>
</dbReference>
<dbReference type="InterPro" id="IPR001989">
    <property type="entry name" value="Radical_activat_CS"/>
</dbReference>
<keyword evidence="7" id="KW-0408">Iron</keyword>
<dbReference type="SUPFAM" id="SSF102114">
    <property type="entry name" value="Radical SAM enzymes"/>
    <property type="match status" value="1"/>
</dbReference>
<dbReference type="EMBL" id="JAQQAL010000032">
    <property type="protein sequence ID" value="MDC7227740.1"/>
    <property type="molecule type" value="Genomic_DNA"/>
</dbReference>
<dbReference type="NCBIfam" id="TIGR02494">
    <property type="entry name" value="PFLE_PFLC"/>
    <property type="match status" value="1"/>
</dbReference>
<evidence type="ECO:0000256" key="7">
    <source>
        <dbReference type="ARBA" id="ARBA00023004"/>
    </source>
</evidence>
<feature type="domain" description="4Fe-4S ferredoxin-type" evidence="9">
    <location>
        <begin position="45"/>
        <end position="74"/>
    </location>
</feature>
<dbReference type="InterPro" id="IPR007197">
    <property type="entry name" value="rSAM"/>
</dbReference>
<protein>
    <submittedName>
        <fullName evidence="11">Glycyl-radical enzyme activating protein</fullName>
    </submittedName>
</protein>
<evidence type="ECO:0000259" key="10">
    <source>
        <dbReference type="PROSITE" id="PS51918"/>
    </source>
</evidence>
<dbReference type="GO" id="GO:0016491">
    <property type="term" value="F:oxidoreductase activity"/>
    <property type="evidence" value="ECO:0007669"/>
    <property type="project" value="UniProtKB-KW"/>
</dbReference>
<dbReference type="AlphaFoldDB" id="A0AAJ1IEC7"/>
<accession>A0AAJ1IEC7</accession>
<comment type="cofactor">
    <cofactor evidence="1">
        <name>[4Fe-4S] cluster</name>
        <dbReference type="ChEBI" id="CHEBI:49883"/>
    </cofactor>
</comment>
<keyword evidence="3" id="KW-0004">4Fe-4S</keyword>
<dbReference type="SFLD" id="SFLDS00029">
    <property type="entry name" value="Radical_SAM"/>
    <property type="match status" value="1"/>
</dbReference>